<evidence type="ECO:0000313" key="2">
    <source>
        <dbReference type="EMBL" id="MDR7356224.1"/>
    </source>
</evidence>
<organism evidence="2 3">
    <name type="scientific">Corynebacterium felinum</name>
    <dbReference type="NCBI Taxonomy" id="131318"/>
    <lineage>
        <taxon>Bacteria</taxon>
        <taxon>Bacillati</taxon>
        <taxon>Actinomycetota</taxon>
        <taxon>Actinomycetes</taxon>
        <taxon>Mycobacteriales</taxon>
        <taxon>Corynebacteriaceae</taxon>
        <taxon>Corynebacterium</taxon>
    </lineage>
</organism>
<feature type="signal peptide" evidence="1">
    <location>
        <begin position="1"/>
        <end position="27"/>
    </location>
</feature>
<keyword evidence="3" id="KW-1185">Reference proteome</keyword>
<sequence>MARMKKASTVVLVFFSMIGLNSPVAVAQDKNEFGMITVKCHAVRNGPGNPIVGYVVGNHVSSLSNAKKDADLYLSVFSFSARKRHCKAQRKYLPSGAYDTRMNPL</sequence>
<name>A0ABU2BFQ8_9CORY</name>
<proteinExistence type="predicted"/>
<reference evidence="2 3" key="1">
    <citation type="submission" date="2023-07" db="EMBL/GenBank/DDBJ databases">
        <title>Sequencing the genomes of 1000 actinobacteria strains.</title>
        <authorList>
            <person name="Klenk H.-P."/>
        </authorList>
    </citation>
    <scope>NUCLEOTIDE SEQUENCE [LARGE SCALE GENOMIC DNA]</scope>
    <source>
        <strain evidence="2 3">DSM 44508</strain>
    </source>
</reference>
<accession>A0ABU2BFQ8</accession>
<protein>
    <recommendedName>
        <fullName evidence="4">Secreted protein</fullName>
    </recommendedName>
</protein>
<feature type="chain" id="PRO_5045921546" description="Secreted protein" evidence="1">
    <location>
        <begin position="28"/>
        <end position="105"/>
    </location>
</feature>
<evidence type="ECO:0008006" key="4">
    <source>
        <dbReference type="Google" id="ProtNLM"/>
    </source>
</evidence>
<dbReference type="EMBL" id="JAVDYF010000001">
    <property type="protein sequence ID" value="MDR7356224.1"/>
    <property type="molecule type" value="Genomic_DNA"/>
</dbReference>
<dbReference type="Proteomes" id="UP001183619">
    <property type="component" value="Unassembled WGS sequence"/>
</dbReference>
<keyword evidence="1" id="KW-0732">Signal</keyword>
<gene>
    <name evidence="2" type="ORF">J2S37_002762</name>
</gene>
<evidence type="ECO:0000256" key="1">
    <source>
        <dbReference type="SAM" id="SignalP"/>
    </source>
</evidence>
<comment type="caution">
    <text evidence="2">The sequence shown here is derived from an EMBL/GenBank/DDBJ whole genome shotgun (WGS) entry which is preliminary data.</text>
</comment>
<evidence type="ECO:0000313" key="3">
    <source>
        <dbReference type="Proteomes" id="UP001183619"/>
    </source>
</evidence>